<organism evidence="2 3">
    <name type="scientific">Candidatus Yanofskybacteria bacterium RIFCSPHIGHO2_02_FULL_39_10</name>
    <dbReference type="NCBI Taxonomy" id="1802674"/>
    <lineage>
        <taxon>Bacteria</taxon>
        <taxon>Candidatus Yanofskyibacteriota</taxon>
    </lineage>
</organism>
<proteinExistence type="predicted"/>
<sequence length="387" mass="44266">MKEYLGDKILIDDREPEAYTGVGGEKLSKGVEKLPAVEVKNKVVWVNENMKLPFDIEKGESNRLGMFLTPEPLSDVSDPYQLEMRTGHRRSGILGRVIFEDKEGRLYRDVDLKGVGFTGRIWLYENENKIVVQEPEIDTMDSNYPGGSKTLGVLDRPYAENDIKMAEKFLKAGIRTYRPIALIRLQEIIDKNGDKISMGMAKSRGLVKRKDEPVVEVRAFGTRARTEDLQYADRDILIKDARSLVAQEIGKNPDDFSSKDYLGWFIETMAVSLARMHSKNWIHGYLTPRNITLDGRIIDLDSVETAREVGKRKKAGENSHKSFENDVNSVVAVMSYLKKKLGFKLVEPYEGYDLDFDEFDRIIEEMFSKIYNREVEKLKKARDDSGT</sequence>
<evidence type="ECO:0000259" key="1">
    <source>
        <dbReference type="PROSITE" id="PS50011"/>
    </source>
</evidence>
<dbReference type="AlphaFoldDB" id="A0A1F8F7L4"/>
<protein>
    <recommendedName>
        <fullName evidence="1">Protein kinase domain-containing protein</fullName>
    </recommendedName>
</protein>
<reference evidence="2 3" key="1">
    <citation type="journal article" date="2016" name="Nat. Commun.">
        <title>Thousands of microbial genomes shed light on interconnected biogeochemical processes in an aquifer system.</title>
        <authorList>
            <person name="Anantharaman K."/>
            <person name="Brown C.T."/>
            <person name="Hug L.A."/>
            <person name="Sharon I."/>
            <person name="Castelle C.J."/>
            <person name="Probst A.J."/>
            <person name="Thomas B.C."/>
            <person name="Singh A."/>
            <person name="Wilkins M.J."/>
            <person name="Karaoz U."/>
            <person name="Brodie E.L."/>
            <person name="Williams K.H."/>
            <person name="Hubbard S.S."/>
            <person name="Banfield J.F."/>
        </authorList>
    </citation>
    <scope>NUCLEOTIDE SEQUENCE [LARGE SCALE GENOMIC DNA]</scope>
</reference>
<evidence type="ECO:0000313" key="3">
    <source>
        <dbReference type="Proteomes" id="UP000178908"/>
    </source>
</evidence>
<dbReference type="InterPro" id="IPR011009">
    <property type="entry name" value="Kinase-like_dom_sf"/>
</dbReference>
<dbReference type="InterPro" id="IPR000719">
    <property type="entry name" value="Prot_kinase_dom"/>
</dbReference>
<name>A0A1F8F7L4_9BACT</name>
<dbReference type="GO" id="GO:0005524">
    <property type="term" value="F:ATP binding"/>
    <property type="evidence" value="ECO:0007669"/>
    <property type="project" value="InterPro"/>
</dbReference>
<dbReference type="EMBL" id="MGJO01000029">
    <property type="protein sequence ID" value="OGN09151.1"/>
    <property type="molecule type" value="Genomic_DNA"/>
</dbReference>
<dbReference type="Proteomes" id="UP000178908">
    <property type="component" value="Unassembled WGS sequence"/>
</dbReference>
<dbReference type="GO" id="GO:0004672">
    <property type="term" value="F:protein kinase activity"/>
    <property type="evidence" value="ECO:0007669"/>
    <property type="project" value="InterPro"/>
</dbReference>
<dbReference type="PROSITE" id="PS50011">
    <property type="entry name" value="PROTEIN_KINASE_DOM"/>
    <property type="match status" value="1"/>
</dbReference>
<comment type="caution">
    <text evidence="2">The sequence shown here is derived from an EMBL/GenBank/DDBJ whole genome shotgun (WGS) entry which is preliminary data.</text>
</comment>
<dbReference type="SUPFAM" id="SSF56112">
    <property type="entry name" value="Protein kinase-like (PK-like)"/>
    <property type="match status" value="1"/>
</dbReference>
<accession>A0A1F8F7L4</accession>
<feature type="domain" description="Protein kinase" evidence="1">
    <location>
        <begin position="107"/>
        <end position="387"/>
    </location>
</feature>
<gene>
    <name evidence="2" type="ORF">A3C61_00505</name>
</gene>
<evidence type="ECO:0000313" key="2">
    <source>
        <dbReference type="EMBL" id="OGN09151.1"/>
    </source>
</evidence>